<name>A0A151NWX8_ALLMI</name>
<proteinExistence type="predicted"/>
<organism evidence="1 2">
    <name type="scientific">Alligator mississippiensis</name>
    <name type="common">American alligator</name>
    <dbReference type="NCBI Taxonomy" id="8496"/>
    <lineage>
        <taxon>Eukaryota</taxon>
        <taxon>Metazoa</taxon>
        <taxon>Chordata</taxon>
        <taxon>Craniata</taxon>
        <taxon>Vertebrata</taxon>
        <taxon>Euteleostomi</taxon>
        <taxon>Archelosauria</taxon>
        <taxon>Archosauria</taxon>
        <taxon>Crocodylia</taxon>
        <taxon>Alligatoridae</taxon>
        <taxon>Alligatorinae</taxon>
        <taxon>Alligator</taxon>
    </lineage>
</organism>
<keyword evidence="2" id="KW-1185">Reference proteome</keyword>
<protein>
    <submittedName>
        <fullName evidence="1">Uncharacterized protein</fullName>
    </submittedName>
</protein>
<accession>A0A151NWX8</accession>
<sequence length="80" mass="9337">MDYLFTLSDARCRILKKKNKLLQAGCHWPQNFGKIRELSQCILTLGCSFLPSWTFLLNNKVRYLIRPDVYSENQQERGGA</sequence>
<dbReference type="EMBL" id="AKHW03001628">
    <property type="protein sequence ID" value="KYO41386.1"/>
    <property type="molecule type" value="Genomic_DNA"/>
</dbReference>
<dbReference type="Proteomes" id="UP000050525">
    <property type="component" value="Unassembled WGS sequence"/>
</dbReference>
<evidence type="ECO:0000313" key="1">
    <source>
        <dbReference type="EMBL" id="KYO41386.1"/>
    </source>
</evidence>
<comment type="caution">
    <text evidence="1">The sequence shown here is derived from an EMBL/GenBank/DDBJ whole genome shotgun (WGS) entry which is preliminary data.</text>
</comment>
<dbReference type="AlphaFoldDB" id="A0A151NWX8"/>
<gene>
    <name evidence="1" type="ORF">Y1Q_0006215</name>
</gene>
<evidence type="ECO:0000313" key="2">
    <source>
        <dbReference type="Proteomes" id="UP000050525"/>
    </source>
</evidence>
<reference evidence="1 2" key="1">
    <citation type="journal article" date="2012" name="Genome Biol.">
        <title>Sequencing three crocodilian genomes to illuminate the evolution of archosaurs and amniotes.</title>
        <authorList>
            <person name="St John J.A."/>
            <person name="Braun E.L."/>
            <person name="Isberg S.R."/>
            <person name="Miles L.G."/>
            <person name="Chong A.Y."/>
            <person name="Gongora J."/>
            <person name="Dalzell P."/>
            <person name="Moran C."/>
            <person name="Bed'hom B."/>
            <person name="Abzhanov A."/>
            <person name="Burgess S.C."/>
            <person name="Cooksey A.M."/>
            <person name="Castoe T.A."/>
            <person name="Crawford N.G."/>
            <person name="Densmore L.D."/>
            <person name="Drew J.C."/>
            <person name="Edwards S.V."/>
            <person name="Faircloth B.C."/>
            <person name="Fujita M.K."/>
            <person name="Greenwold M.J."/>
            <person name="Hoffmann F.G."/>
            <person name="Howard J.M."/>
            <person name="Iguchi T."/>
            <person name="Janes D.E."/>
            <person name="Khan S.Y."/>
            <person name="Kohno S."/>
            <person name="de Koning A.J."/>
            <person name="Lance S.L."/>
            <person name="McCarthy F.M."/>
            <person name="McCormack J.E."/>
            <person name="Merchant M.E."/>
            <person name="Peterson D.G."/>
            <person name="Pollock D.D."/>
            <person name="Pourmand N."/>
            <person name="Raney B.J."/>
            <person name="Roessler K.A."/>
            <person name="Sanford J.R."/>
            <person name="Sawyer R.H."/>
            <person name="Schmidt C.J."/>
            <person name="Triplett E.W."/>
            <person name="Tuberville T.D."/>
            <person name="Venegas-Anaya M."/>
            <person name="Howard J.T."/>
            <person name="Jarvis E.D."/>
            <person name="Guillette L.J.Jr."/>
            <person name="Glenn T.C."/>
            <person name="Green R.E."/>
            <person name="Ray D.A."/>
        </authorList>
    </citation>
    <scope>NUCLEOTIDE SEQUENCE [LARGE SCALE GENOMIC DNA]</scope>
    <source>
        <strain evidence="1">KSC_2009_1</strain>
    </source>
</reference>